<name>A0A1N5U5P6_9ARCH</name>
<dbReference type="Proteomes" id="UP000195607">
    <property type="component" value="Chromosome I"/>
</dbReference>
<dbReference type="InterPro" id="IPR056798">
    <property type="entry name" value="ADH_Fe_C"/>
</dbReference>
<accession>A0A1N5U5P6</accession>
<protein>
    <submittedName>
        <fullName evidence="4">Alcohol dehydrogenase, class IV</fullName>
    </submittedName>
</protein>
<dbReference type="Gene3D" id="3.40.50.1970">
    <property type="match status" value="1"/>
</dbReference>
<dbReference type="InterPro" id="IPR001670">
    <property type="entry name" value="ADH_Fe/GldA"/>
</dbReference>
<dbReference type="PANTHER" id="PTHR11496:SF97">
    <property type="entry name" value="ALCOHOL DEHYDROGENASE IRON-TYPE_GLYCEROL DEHYDROGENASE GLDA DOMAIN-CONTAINING PROTEIN"/>
    <property type="match status" value="1"/>
</dbReference>
<feature type="domain" description="Alcohol dehydrogenase iron-type/glycerol dehydrogenase GldA" evidence="2">
    <location>
        <begin position="12"/>
        <end position="156"/>
    </location>
</feature>
<dbReference type="Pfam" id="PF00465">
    <property type="entry name" value="Fe-ADH"/>
    <property type="match status" value="1"/>
</dbReference>
<proteinExistence type="predicted"/>
<evidence type="ECO:0000259" key="3">
    <source>
        <dbReference type="Pfam" id="PF25137"/>
    </source>
</evidence>
<reference evidence="4 5" key="1">
    <citation type="submission" date="2016-04" db="EMBL/GenBank/DDBJ databases">
        <authorList>
            <person name="Evans L.H."/>
            <person name="Alamgir A."/>
            <person name="Owens N."/>
            <person name="Weber N.D."/>
            <person name="Virtaneva K."/>
            <person name="Barbian K."/>
            <person name="Babar A."/>
            <person name="Rosenke K."/>
        </authorList>
    </citation>
    <scope>NUCLEOTIDE SEQUENCE [LARGE SCALE GENOMIC DNA]</scope>
    <source>
        <strain evidence="5">S5(T) (JCM 30642 \VKM B-2941)</strain>
    </source>
</reference>
<evidence type="ECO:0000313" key="5">
    <source>
        <dbReference type="Proteomes" id="UP000195607"/>
    </source>
</evidence>
<dbReference type="GO" id="GO:0046872">
    <property type="term" value="F:metal ion binding"/>
    <property type="evidence" value="ECO:0007669"/>
    <property type="project" value="InterPro"/>
</dbReference>
<dbReference type="SUPFAM" id="SSF56796">
    <property type="entry name" value="Dehydroquinate synthase-like"/>
    <property type="match status" value="1"/>
</dbReference>
<keyword evidence="1" id="KW-0560">Oxidoreductase</keyword>
<evidence type="ECO:0000259" key="2">
    <source>
        <dbReference type="Pfam" id="PF00465"/>
    </source>
</evidence>
<dbReference type="EMBL" id="LT671858">
    <property type="protein sequence ID" value="SIM55565.1"/>
    <property type="molecule type" value="Genomic_DNA"/>
</dbReference>
<dbReference type="Pfam" id="PF25137">
    <property type="entry name" value="ADH_Fe_C"/>
    <property type="match status" value="1"/>
</dbReference>
<gene>
    <name evidence="4" type="ORF">CSP5_0800</name>
</gene>
<dbReference type="PANTHER" id="PTHR11496">
    <property type="entry name" value="ALCOHOL DEHYDROGENASE"/>
    <property type="match status" value="1"/>
</dbReference>
<organism evidence="4 5">
    <name type="scientific">Cuniculiplasma divulgatum</name>
    <dbReference type="NCBI Taxonomy" id="1673428"/>
    <lineage>
        <taxon>Archaea</taxon>
        <taxon>Methanobacteriati</taxon>
        <taxon>Thermoplasmatota</taxon>
        <taxon>Thermoplasmata</taxon>
        <taxon>Thermoplasmatales</taxon>
        <taxon>Cuniculiplasmataceae</taxon>
        <taxon>Cuniculiplasma</taxon>
    </lineage>
</organism>
<dbReference type="GO" id="GO:0004022">
    <property type="term" value="F:alcohol dehydrogenase (NAD+) activity"/>
    <property type="evidence" value="ECO:0007669"/>
    <property type="project" value="TreeGrafter"/>
</dbReference>
<dbReference type="Gene3D" id="1.20.1090.10">
    <property type="entry name" value="Dehydroquinate synthase-like - alpha domain"/>
    <property type="match status" value="1"/>
</dbReference>
<evidence type="ECO:0000313" key="4">
    <source>
        <dbReference type="EMBL" id="SIM55565.1"/>
    </source>
</evidence>
<dbReference type="AlphaFoldDB" id="A0A1N5U5P6"/>
<dbReference type="InterPro" id="IPR039697">
    <property type="entry name" value="Alcohol_dehydrogenase_Fe"/>
</dbReference>
<sequence>MKEEFNYVPINRVTYGKGSVSNINSILTQTRKKRLLIITGNSVSKTKSFNKILNILGTDYFIMNQITQHSPMEEIEHAVEVYRNNHCDSILSIGGGSVTDAAKVVKYYYDIETLHIAVPTTLSASEFSHIAGYTIGGEKDGIRDKKITPQEVILDPEITVETPERLWRSTGIRSLDHCVESIIHPNLLEISRTAALKGIRLLFDNLESDDLESRLKCQIASWYSYWQVYDSPMGISHNIGKVVGSRFEIPHGITSCITLPAVMKHYSTLFPEAMREIAATISGKNVSDEDPENAYFLVKEFIASLGFSESLSKYGVEEKDADEIYSKLKNREPWHLELIRELIRET</sequence>
<evidence type="ECO:0000256" key="1">
    <source>
        <dbReference type="ARBA" id="ARBA00023002"/>
    </source>
</evidence>
<feature type="domain" description="Fe-containing alcohol dehydrogenase-like C-terminal" evidence="3">
    <location>
        <begin position="169"/>
        <end position="324"/>
    </location>
</feature>